<gene>
    <name evidence="1" type="ORF">N7452_010718</name>
</gene>
<dbReference type="EMBL" id="JAPZBQ010000006">
    <property type="protein sequence ID" value="KAJ5322429.1"/>
    <property type="molecule type" value="Genomic_DNA"/>
</dbReference>
<proteinExistence type="predicted"/>
<reference evidence="1" key="2">
    <citation type="journal article" date="2023" name="IMA Fungus">
        <title>Comparative genomic study of the Penicillium genus elucidates a diverse pangenome and 15 lateral gene transfer events.</title>
        <authorList>
            <person name="Petersen C."/>
            <person name="Sorensen T."/>
            <person name="Nielsen M.R."/>
            <person name="Sondergaard T.E."/>
            <person name="Sorensen J.L."/>
            <person name="Fitzpatrick D.A."/>
            <person name="Frisvad J.C."/>
            <person name="Nielsen K.L."/>
        </authorList>
    </citation>
    <scope>NUCLEOTIDE SEQUENCE</scope>
    <source>
        <strain evidence="1">IBT 35673</strain>
    </source>
</reference>
<evidence type="ECO:0000313" key="1">
    <source>
        <dbReference type="EMBL" id="KAJ5322429.1"/>
    </source>
</evidence>
<dbReference type="AlphaFoldDB" id="A0A9W9U8C8"/>
<sequence>MANNQPESTPPEGLWVLDDTGNNLRYVSEEELNRTAKEVTDDFVPIKPSADDIGRYFFTLTPAQKKMQEELRDLDWNDAAIHNILTILEDVQRYNRERLHQKGCTEDEIQRLDALANENGIDFSHLRRGLANSGEEDYQMQLYLLEEVKRRRVVMLGEEGQ</sequence>
<accession>A0A9W9U8C8</accession>
<organism evidence="1 2">
    <name type="scientific">Penicillium brevicompactum</name>
    <dbReference type="NCBI Taxonomy" id="5074"/>
    <lineage>
        <taxon>Eukaryota</taxon>
        <taxon>Fungi</taxon>
        <taxon>Dikarya</taxon>
        <taxon>Ascomycota</taxon>
        <taxon>Pezizomycotina</taxon>
        <taxon>Eurotiomycetes</taxon>
        <taxon>Eurotiomycetidae</taxon>
        <taxon>Eurotiales</taxon>
        <taxon>Aspergillaceae</taxon>
        <taxon>Penicillium</taxon>
    </lineage>
</organism>
<name>A0A9W9U8C8_PENBR</name>
<dbReference type="Proteomes" id="UP001147695">
    <property type="component" value="Unassembled WGS sequence"/>
</dbReference>
<evidence type="ECO:0000313" key="2">
    <source>
        <dbReference type="Proteomes" id="UP001147695"/>
    </source>
</evidence>
<comment type="caution">
    <text evidence="1">The sequence shown here is derived from an EMBL/GenBank/DDBJ whole genome shotgun (WGS) entry which is preliminary data.</text>
</comment>
<protein>
    <submittedName>
        <fullName evidence="1">Uncharacterized protein</fullName>
    </submittedName>
</protein>
<reference evidence="1" key="1">
    <citation type="submission" date="2022-12" db="EMBL/GenBank/DDBJ databases">
        <authorList>
            <person name="Petersen C."/>
        </authorList>
    </citation>
    <scope>NUCLEOTIDE SEQUENCE</scope>
    <source>
        <strain evidence="1">IBT 35673</strain>
    </source>
</reference>